<comment type="caution">
    <text evidence="12">The sequence shown here is derived from an EMBL/GenBank/DDBJ whole genome shotgun (WGS) entry which is preliminary data.</text>
</comment>
<evidence type="ECO:0000256" key="8">
    <source>
        <dbReference type="ARBA" id="ARBA00023014"/>
    </source>
</evidence>
<dbReference type="RefSeq" id="WP_232424030.1">
    <property type="nucleotide sequence ID" value="NZ_AONC01000002.1"/>
</dbReference>
<evidence type="ECO:0000256" key="5">
    <source>
        <dbReference type="ARBA" id="ARBA00022691"/>
    </source>
</evidence>
<evidence type="ECO:0000256" key="2">
    <source>
        <dbReference type="ARBA" id="ARBA00006100"/>
    </source>
</evidence>
<dbReference type="Pfam" id="PF06969">
    <property type="entry name" value="HemN_C"/>
    <property type="match status" value="1"/>
</dbReference>
<keyword evidence="10" id="KW-0004">4Fe-4S</keyword>
<dbReference type="InterPro" id="IPR013785">
    <property type="entry name" value="Aldolase_TIM"/>
</dbReference>
<evidence type="ECO:0000259" key="11">
    <source>
        <dbReference type="PROSITE" id="PS51918"/>
    </source>
</evidence>
<dbReference type="SFLD" id="SFLDG01065">
    <property type="entry name" value="anaerobic_coproporphyrinogen-I"/>
    <property type="match status" value="1"/>
</dbReference>
<dbReference type="GO" id="GO:0004109">
    <property type="term" value="F:coproporphyrinogen oxidase activity"/>
    <property type="evidence" value="ECO:0007669"/>
    <property type="project" value="InterPro"/>
</dbReference>
<dbReference type="SFLD" id="SFLDS00029">
    <property type="entry name" value="Radical_SAM"/>
    <property type="match status" value="1"/>
</dbReference>
<dbReference type="InterPro" id="IPR004559">
    <property type="entry name" value="HemW-like"/>
</dbReference>
<dbReference type="Pfam" id="PF04055">
    <property type="entry name" value="Radical_SAM"/>
    <property type="match status" value="1"/>
</dbReference>
<dbReference type="eggNOG" id="COG0635">
    <property type="taxonomic scope" value="Bacteria"/>
</dbReference>
<proteinExistence type="inferred from homology"/>
<evidence type="ECO:0000256" key="4">
    <source>
        <dbReference type="ARBA" id="ARBA00022617"/>
    </source>
</evidence>
<dbReference type="InterPro" id="IPR034505">
    <property type="entry name" value="Coproporphyrinogen-III_oxidase"/>
</dbReference>
<evidence type="ECO:0000256" key="6">
    <source>
        <dbReference type="ARBA" id="ARBA00022723"/>
    </source>
</evidence>
<keyword evidence="8 10" id="KW-0411">Iron-sulfur</keyword>
<keyword evidence="4 10" id="KW-0349">Heme</keyword>
<evidence type="ECO:0000256" key="7">
    <source>
        <dbReference type="ARBA" id="ARBA00023004"/>
    </source>
</evidence>
<evidence type="ECO:0000256" key="1">
    <source>
        <dbReference type="ARBA" id="ARBA00001966"/>
    </source>
</evidence>
<keyword evidence="9 10" id="KW-0143">Chaperone</keyword>
<dbReference type="InterPro" id="IPR007197">
    <property type="entry name" value="rSAM"/>
</dbReference>
<keyword evidence="5 10" id="KW-0949">S-adenosyl-L-methionine</keyword>
<keyword evidence="13" id="KW-1185">Reference proteome</keyword>
<dbReference type="PROSITE" id="PS51918">
    <property type="entry name" value="RADICAL_SAM"/>
    <property type="match status" value="1"/>
</dbReference>
<dbReference type="Gene3D" id="3.20.20.70">
    <property type="entry name" value="Aldolase class I"/>
    <property type="match status" value="1"/>
</dbReference>
<dbReference type="PATRIC" id="fig|1249627.3.peg.125"/>
<keyword evidence="10" id="KW-0963">Cytoplasm</keyword>
<dbReference type="NCBIfam" id="TIGR00539">
    <property type="entry name" value="hemN_rel"/>
    <property type="match status" value="1"/>
</dbReference>
<evidence type="ECO:0000256" key="10">
    <source>
        <dbReference type="RuleBase" id="RU364116"/>
    </source>
</evidence>
<dbReference type="Proteomes" id="UP000019460">
    <property type="component" value="Unassembled WGS sequence"/>
</dbReference>
<comment type="function">
    <text evidence="10">Probably acts as a heme chaperone, transferring heme to an unknown acceptor. Binds one molecule of heme per monomer, possibly covalently. Binds 1 [4Fe-4S] cluster. The cluster is coordinated with 3 cysteines and an exchangeable S-adenosyl-L-methionine.</text>
</comment>
<dbReference type="EMBL" id="AONC01000002">
    <property type="protein sequence ID" value="EXJ17090.1"/>
    <property type="molecule type" value="Genomic_DNA"/>
</dbReference>
<dbReference type="InterPro" id="IPR006638">
    <property type="entry name" value="Elp3/MiaA/NifB-like_rSAM"/>
</dbReference>
<dbReference type="AlphaFoldDB" id="W9W3E5"/>
<dbReference type="GO" id="GO:0005737">
    <property type="term" value="C:cytoplasm"/>
    <property type="evidence" value="ECO:0007669"/>
    <property type="project" value="UniProtKB-SubCell"/>
</dbReference>
<dbReference type="PANTHER" id="PTHR13932">
    <property type="entry name" value="COPROPORPHYRINIGEN III OXIDASE"/>
    <property type="match status" value="1"/>
</dbReference>
<dbReference type="GO" id="GO:0051539">
    <property type="term" value="F:4 iron, 4 sulfur cluster binding"/>
    <property type="evidence" value="ECO:0007669"/>
    <property type="project" value="UniProtKB-UniRule"/>
</dbReference>
<reference evidence="12 13" key="1">
    <citation type="submission" date="2012-11" db="EMBL/GenBank/DDBJ databases">
        <title>Genome assembly of Thiorhodococcus sp. AK35.</title>
        <authorList>
            <person name="Nupur N."/>
            <person name="Khatri I."/>
            <person name="Subramanian S."/>
            <person name="Pinnaka A."/>
        </authorList>
    </citation>
    <scope>NUCLEOTIDE SEQUENCE [LARGE SCALE GENOMIC DNA]</scope>
    <source>
        <strain evidence="12 13">AK35</strain>
    </source>
</reference>
<comment type="similarity">
    <text evidence="2">Belongs to the anaerobic coproporphyrinogen-III oxidase family. HemW subfamily.</text>
</comment>
<dbReference type="InterPro" id="IPR058240">
    <property type="entry name" value="rSAM_sf"/>
</dbReference>
<sequence>MRPRPAEDIQGPDWPPLTLYIHVPWCLRKCPYCDFNSHAAGRGADFDRYVERLLADLDREIQMLSHPRALASVFIGGGTPSLLSGGQIRRLLDGIRSRMELAQDAEITLEANPGTLDAGHFAAYREAGVDRLSIGVQSLSAVHLQRLGRIHDPLQARRTFAVARASGFDNVNLDMMFALPDQGLAEAAADLDALIDLGPEHISYYQLTLEPDTAFQADPPNLPDPDLSADMAAQGVERLEAAGFARYEVSAYARPGRRCRHNLNYWRFGDYLGIGAGAHGKISCPRLGQWGWSIERREKIADPWFYLKAAPDALVAARRCLTEADCVFEFALNAFRLTQGFRRSLFEERTGLDWSWMRRGIHEAVSHGFLDLSDDRIRPTELGRVFLDDLVSLYVPGDG</sequence>
<evidence type="ECO:0000313" key="12">
    <source>
        <dbReference type="EMBL" id="EXJ17090.1"/>
    </source>
</evidence>
<dbReference type="STRING" id="1249627.D779_0842"/>
<evidence type="ECO:0000256" key="9">
    <source>
        <dbReference type="ARBA" id="ARBA00023186"/>
    </source>
</evidence>
<keyword evidence="7 10" id="KW-0408">Iron</keyword>
<dbReference type="GO" id="GO:0006779">
    <property type="term" value="P:porphyrin-containing compound biosynthetic process"/>
    <property type="evidence" value="ECO:0007669"/>
    <property type="project" value="InterPro"/>
</dbReference>
<dbReference type="SFLD" id="SFLDG01082">
    <property type="entry name" value="B12-binding_domain_containing"/>
    <property type="match status" value="1"/>
</dbReference>
<dbReference type="PANTHER" id="PTHR13932:SF5">
    <property type="entry name" value="RADICAL S-ADENOSYL METHIONINE DOMAIN-CONTAINING PROTEIN 1, MITOCHONDRIAL"/>
    <property type="match status" value="1"/>
</dbReference>
<name>W9W3E5_9GAMM</name>
<gene>
    <name evidence="12" type="ORF">D779_0842</name>
</gene>
<dbReference type="GO" id="GO:0046872">
    <property type="term" value="F:metal ion binding"/>
    <property type="evidence" value="ECO:0007669"/>
    <property type="project" value="UniProtKB-UniRule"/>
</dbReference>
<evidence type="ECO:0000256" key="3">
    <source>
        <dbReference type="ARBA" id="ARBA00017228"/>
    </source>
</evidence>
<dbReference type="InterPro" id="IPR010723">
    <property type="entry name" value="HemN_C"/>
</dbReference>
<comment type="cofactor">
    <cofactor evidence="1">
        <name>[4Fe-4S] cluster</name>
        <dbReference type="ChEBI" id="CHEBI:49883"/>
    </cofactor>
</comment>
<evidence type="ECO:0000313" key="13">
    <source>
        <dbReference type="Proteomes" id="UP000019460"/>
    </source>
</evidence>
<dbReference type="SFLD" id="SFLDF00288">
    <property type="entry name" value="HemN-like__clustered_with_nucl"/>
    <property type="match status" value="1"/>
</dbReference>
<accession>W9W3E5</accession>
<dbReference type="CDD" id="cd01335">
    <property type="entry name" value="Radical_SAM"/>
    <property type="match status" value="1"/>
</dbReference>
<dbReference type="SUPFAM" id="SSF102114">
    <property type="entry name" value="Radical SAM enzymes"/>
    <property type="match status" value="1"/>
</dbReference>
<organism evidence="12 13">
    <name type="scientific">Imhoffiella purpurea</name>
    <dbReference type="NCBI Taxonomy" id="1249627"/>
    <lineage>
        <taxon>Bacteria</taxon>
        <taxon>Pseudomonadati</taxon>
        <taxon>Pseudomonadota</taxon>
        <taxon>Gammaproteobacteria</taxon>
        <taxon>Chromatiales</taxon>
        <taxon>Chromatiaceae</taxon>
        <taxon>Imhoffiella</taxon>
    </lineage>
</organism>
<dbReference type="SMART" id="SM00729">
    <property type="entry name" value="Elp3"/>
    <property type="match status" value="1"/>
</dbReference>
<comment type="subcellular location">
    <subcellularLocation>
        <location evidence="10">Cytoplasm</location>
    </subcellularLocation>
</comment>
<feature type="domain" description="Radical SAM core" evidence="11">
    <location>
        <begin position="11"/>
        <end position="245"/>
    </location>
</feature>
<dbReference type="SFLD" id="SFLDF00562">
    <property type="entry name" value="HemN-like__clustered_with_heat"/>
    <property type="match status" value="1"/>
</dbReference>
<protein>
    <recommendedName>
        <fullName evidence="3 10">Heme chaperone HemW</fullName>
    </recommendedName>
</protein>
<keyword evidence="6 10" id="KW-0479">Metal-binding</keyword>